<accession>A0A9W7LN01</accession>
<dbReference type="SMART" id="SM00597">
    <property type="entry name" value="ZnF_TTF"/>
    <property type="match status" value="1"/>
</dbReference>
<dbReference type="AlphaFoldDB" id="A0A9W7LN01"/>
<organism evidence="3 4">
    <name type="scientific">Hibiscus trionum</name>
    <name type="common">Flower of an hour</name>
    <dbReference type="NCBI Taxonomy" id="183268"/>
    <lineage>
        <taxon>Eukaryota</taxon>
        <taxon>Viridiplantae</taxon>
        <taxon>Streptophyta</taxon>
        <taxon>Embryophyta</taxon>
        <taxon>Tracheophyta</taxon>
        <taxon>Spermatophyta</taxon>
        <taxon>Magnoliopsida</taxon>
        <taxon>eudicotyledons</taxon>
        <taxon>Gunneridae</taxon>
        <taxon>Pentapetalae</taxon>
        <taxon>rosids</taxon>
        <taxon>malvids</taxon>
        <taxon>Malvales</taxon>
        <taxon>Malvaceae</taxon>
        <taxon>Malvoideae</taxon>
        <taxon>Hibiscus</taxon>
    </lineage>
</organism>
<protein>
    <recommendedName>
        <fullName evidence="2">TTF-type domain-containing protein</fullName>
    </recommendedName>
</protein>
<feature type="compositionally biased region" description="Polar residues" evidence="1">
    <location>
        <begin position="17"/>
        <end position="32"/>
    </location>
</feature>
<dbReference type="OrthoDB" id="1929285at2759"/>
<evidence type="ECO:0000313" key="3">
    <source>
        <dbReference type="EMBL" id="GMI70429.1"/>
    </source>
</evidence>
<dbReference type="Proteomes" id="UP001165190">
    <property type="component" value="Unassembled WGS sequence"/>
</dbReference>
<evidence type="ECO:0000313" key="4">
    <source>
        <dbReference type="Proteomes" id="UP001165190"/>
    </source>
</evidence>
<comment type="caution">
    <text evidence="3">The sequence shown here is derived from an EMBL/GenBank/DDBJ whole genome shotgun (WGS) entry which is preliminary data.</text>
</comment>
<reference evidence="3" key="1">
    <citation type="submission" date="2023-05" db="EMBL/GenBank/DDBJ databases">
        <title>Genome and transcriptome analyses reveal genes involved in the formation of fine ridges on petal epidermal cells in Hibiscus trionum.</title>
        <authorList>
            <person name="Koshimizu S."/>
            <person name="Masuda S."/>
            <person name="Ishii T."/>
            <person name="Shirasu K."/>
            <person name="Hoshino A."/>
            <person name="Arita M."/>
        </authorList>
    </citation>
    <scope>NUCLEOTIDE SEQUENCE</scope>
    <source>
        <strain evidence="3">Hamamatsu line</strain>
    </source>
</reference>
<gene>
    <name evidence="3" type="ORF">HRI_000712200</name>
</gene>
<evidence type="ECO:0000259" key="2">
    <source>
        <dbReference type="SMART" id="SM00597"/>
    </source>
</evidence>
<feature type="domain" description="TTF-type" evidence="2">
    <location>
        <begin position="102"/>
        <end position="201"/>
    </location>
</feature>
<dbReference type="PANTHER" id="PTHR45749">
    <property type="match status" value="1"/>
</dbReference>
<proteinExistence type="predicted"/>
<name>A0A9W7LN01_HIBTR</name>
<evidence type="ECO:0000256" key="1">
    <source>
        <dbReference type="SAM" id="MobiDB-lite"/>
    </source>
</evidence>
<feature type="region of interest" description="Disordered" evidence="1">
    <location>
        <begin position="14"/>
        <end position="41"/>
    </location>
</feature>
<dbReference type="PANTHER" id="PTHR45749:SF37">
    <property type="entry name" value="OS05G0311600 PROTEIN"/>
    <property type="match status" value="1"/>
</dbReference>
<sequence>MKKSSTIDAFFKRKNVEISSPTEQPNTLSNPNPLIPDDNPTKAQRIEVNEGFDISLLERDPGLRKQIWQYPVNMRDEIRRAYIKVGPYQAILTEYPKSNKVPRRSFQASWFKLFPSWLEYSPSKDAAFCLPCFLFHKENGPSGSNAFTVDGFQNWKKVRDGKNCSFLAHVGKDHNSPHRNAERACALLVNQSSHVKKKIEQFSSQQVMENKVRLKASIDVVMWLAFQGCAFRGDDEINIPIPDLNAHYAARKGRARCQQDDITMEHHYKIDIFNNVIDTQLQELNDKFNDHTMELLTLSSALDPKEMHTSFRIDDICQLVQKFYPSDFAEHEMMQLRIQFEHFDHVRQLSDFKSLETISDLCQCDFCDMKERRVSFY</sequence>
<dbReference type="EMBL" id="BSYR01000008">
    <property type="protein sequence ID" value="GMI70429.1"/>
    <property type="molecule type" value="Genomic_DNA"/>
</dbReference>
<keyword evidence="4" id="KW-1185">Reference proteome</keyword>
<dbReference type="InterPro" id="IPR006580">
    <property type="entry name" value="Znf_TTF"/>
</dbReference>
<dbReference type="InterPro" id="IPR025398">
    <property type="entry name" value="DUF4371"/>
</dbReference>
<dbReference type="Pfam" id="PF14291">
    <property type="entry name" value="DUF4371"/>
    <property type="match status" value="1"/>
</dbReference>